<protein>
    <recommendedName>
        <fullName evidence="3">Lipoprotein</fullName>
    </recommendedName>
</protein>
<proteinExistence type="predicted"/>
<dbReference type="EMBL" id="JACBZF010000018">
    <property type="protein sequence ID" value="NYH97212.1"/>
    <property type="molecule type" value="Genomic_DNA"/>
</dbReference>
<dbReference type="Proteomes" id="UP000522081">
    <property type="component" value="Unassembled WGS sequence"/>
</dbReference>
<reference evidence="1 2" key="1">
    <citation type="submission" date="2020-07" db="EMBL/GenBank/DDBJ databases">
        <title>Genomic Encyclopedia of Type Strains, Phase IV (KMG-IV): sequencing the most valuable type-strain genomes for metagenomic binning, comparative biology and taxonomic classification.</title>
        <authorList>
            <person name="Goeker M."/>
        </authorList>
    </citation>
    <scope>NUCLEOTIDE SEQUENCE [LARGE SCALE GENOMIC DNA]</scope>
    <source>
        <strain evidence="1 2">DSM 29043</strain>
    </source>
</reference>
<accession>A0A7Y9XZ01</accession>
<evidence type="ECO:0008006" key="3">
    <source>
        <dbReference type="Google" id="ProtNLM"/>
    </source>
</evidence>
<evidence type="ECO:0000313" key="1">
    <source>
        <dbReference type="EMBL" id="NYH97212.1"/>
    </source>
</evidence>
<name>A0A7Y9XZ01_9SPHN</name>
<dbReference type="AlphaFoldDB" id="A0A7Y9XZ01"/>
<comment type="caution">
    <text evidence="1">The sequence shown here is derived from an EMBL/GenBank/DDBJ whole genome shotgun (WGS) entry which is preliminary data.</text>
</comment>
<dbReference type="PROSITE" id="PS51257">
    <property type="entry name" value="PROKAR_LIPOPROTEIN"/>
    <property type="match status" value="1"/>
</dbReference>
<evidence type="ECO:0000313" key="2">
    <source>
        <dbReference type="Proteomes" id="UP000522081"/>
    </source>
</evidence>
<sequence>MRHMNIIVALSILAALCGCSEGNQVNDRGTGGTGPVSWARGPNDCYWELPSDGGSTQLAAWVLADLDGGSGTALAFADGAKFPDVPIGDDLAVRLIADGDRSRSSMTRGFHPEGQGAYMLSAMLGPSQRLVLSGAREISIEYDGRIVGSVTAEGFPTIKELAVCDRG</sequence>
<gene>
    <name evidence="1" type="ORF">FHS75_003573</name>
</gene>
<organism evidence="1 2">
    <name type="scientific">Novosphingobium marinum</name>
    <dbReference type="NCBI Taxonomy" id="1514948"/>
    <lineage>
        <taxon>Bacteria</taxon>
        <taxon>Pseudomonadati</taxon>
        <taxon>Pseudomonadota</taxon>
        <taxon>Alphaproteobacteria</taxon>
        <taxon>Sphingomonadales</taxon>
        <taxon>Sphingomonadaceae</taxon>
        <taxon>Novosphingobium</taxon>
    </lineage>
</organism>
<keyword evidence="2" id="KW-1185">Reference proteome</keyword>